<reference evidence="2" key="1">
    <citation type="submission" date="2021-02" db="EMBL/GenBank/DDBJ databases">
        <title>First Annotated Genome of the Yellow-green Alga Tribonema minus.</title>
        <authorList>
            <person name="Mahan K.M."/>
        </authorList>
    </citation>
    <scope>NUCLEOTIDE SEQUENCE</scope>
    <source>
        <strain evidence="2">UTEX B ZZ1240</strain>
    </source>
</reference>
<accession>A0A835ZDW6</accession>
<dbReference type="SMART" id="SM00855">
    <property type="entry name" value="PGAM"/>
    <property type="match status" value="1"/>
</dbReference>
<evidence type="ECO:0000256" key="1">
    <source>
        <dbReference type="SAM" id="SignalP"/>
    </source>
</evidence>
<feature type="chain" id="PRO_5033049182" evidence="1">
    <location>
        <begin position="30"/>
        <end position="332"/>
    </location>
</feature>
<dbReference type="PANTHER" id="PTHR48100">
    <property type="entry name" value="BROAD-SPECIFICITY PHOSPHATASE YOR283W-RELATED"/>
    <property type="match status" value="1"/>
</dbReference>
<dbReference type="PANTHER" id="PTHR48100:SF33">
    <property type="entry name" value="PEPTIDASE S54 RHOMBOID DOMAIN-CONTAINING PROTEIN"/>
    <property type="match status" value="1"/>
</dbReference>
<keyword evidence="1" id="KW-0732">Signal</keyword>
<comment type="caution">
    <text evidence="2">The sequence shown here is derived from an EMBL/GenBank/DDBJ whole genome shotgun (WGS) entry which is preliminary data.</text>
</comment>
<sequence>MEVMNGVVALLVSFIMIAWLLGSSENAVANIIRKTKLLAIGITHMLLSKDKKFKARQDPDAVVVDPNAPTKRIVFLRHGESEWNEVFNRGFGPSFLVRLVSALIREALLLTTRDSVFFDSPLSDTGIKQTQELVRFLQRPQGSVADPKVDEIVAILNGEAAKGSVLTTSNLRRAIATGLIVFWDRLRQTRENFLVLSCLQEVTFNVDGISLLENGEVPDGSVGRALGQEIAFDAEFNAGTKGLRSNGYARMGEFCKWASARPEDTVVCAGHSLWFRDFFRNFLPFAARHASKQKKIVNCGVIAFTLQQGTLNGRPAYKVDPASITVVYGGFK</sequence>
<dbReference type="InterPro" id="IPR013078">
    <property type="entry name" value="His_Pase_superF_clade-1"/>
</dbReference>
<dbReference type="GO" id="GO:0016791">
    <property type="term" value="F:phosphatase activity"/>
    <property type="evidence" value="ECO:0007669"/>
    <property type="project" value="TreeGrafter"/>
</dbReference>
<keyword evidence="3" id="KW-1185">Reference proteome</keyword>
<dbReference type="GO" id="GO:0005829">
    <property type="term" value="C:cytosol"/>
    <property type="evidence" value="ECO:0007669"/>
    <property type="project" value="TreeGrafter"/>
</dbReference>
<dbReference type="SUPFAM" id="SSF53254">
    <property type="entry name" value="Phosphoglycerate mutase-like"/>
    <property type="match status" value="1"/>
</dbReference>
<evidence type="ECO:0000313" key="2">
    <source>
        <dbReference type="EMBL" id="KAG5191191.1"/>
    </source>
</evidence>
<dbReference type="CDD" id="cd07067">
    <property type="entry name" value="HP_PGM_like"/>
    <property type="match status" value="1"/>
</dbReference>
<dbReference type="InterPro" id="IPR029033">
    <property type="entry name" value="His_PPase_superfam"/>
</dbReference>
<proteinExistence type="predicted"/>
<organism evidence="2 3">
    <name type="scientific">Tribonema minus</name>
    <dbReference type="NCBI Taxonomy" id="303371"/>
    <lineage>
        <taxon>Eukaryota</taxon>
        <taxon>Sar</taxon>
        <taxon>Stramenopiles</taxon>
        <taxon>Ochrophyta</taxon>
        <taxon>PX clade</taxon>
        <taxon>Xanthophyceae</taxon>
        <taxon>Tribonematales</taxon>
        <taxon>Tribonemataceae</taxon>
        <taxon>Tribonema</taxon>
    </lineage>
</organism>
<dbReference type="AlphaFoldDB" id="A0A835ZDW6"/>
<dbReference type="Proteomes" id="UP000664859">
    <property type="component" value="Unassembled WGS sequence"/>
</dbReference>
<evidence type="ECO:0000313" key="3">
    <source>
        <dbReference type="Proteomes" id="UP000664859"/>
    </source>
</evidence>
<dbReference type="OrthoDB" id="496981at2759"/>
<feature type="signal peptide" evidence="1">
    <location>
        <begin position="1"/>
        <end position="29"/>
    </location>
</feature>
<dbReference type="EMBL" id="JAFCMP010000023">
    <property type="protein sequence ID" value="KAG5191191.1"/>
    <property type="molecule type" value="Genomic_DNA"/>
</dbReference>
<gene>
    <name evidence="2" type="ORF">JKP88DRAFT_205076</name>
</gene>
<name>A0A835ZDW6_9STRA</name>
<dbReference type="InterPro" id="IPR050275">
    <property type="entry name" value="PGM_Phosphatase"/>
</dbReference>
<dbReference type="Gene3D" id="3.40.50.1240">
    <property type="entry name" value="Phosphoglycerate mutase-like"/>
    <property type="match status" value="1"/>
</dbReference>
<protein>
    <submittedName>
        <fullName evidence="2">Uncharacterized protein</fullName>
    </submittedName>
</protein>